<keyword evidence="1" id="KW-0472">Membrane</keyword>
<gene>
    <name evidence="2" type="ORF">A2937_02140</name>
</gene>
<protein>
    <submittedName>
        <fullName evidence="2">Uncharacterized protein</fullName>
    </submittedName>
</protein>
<evidence type="ECO:0000256" key="1">
    <source>
        <dbReference type="SAM" id="Phobius"/>
    </source>
</evidence>
<name>A0A1G2SH84_9BACT</name>
<accession>A0A1G2SH84</accession>
<dbReference type="AlphaFoldDB" id="A0A1G2SH84"/>
<feature type="transmembrane region" description="Helical" evidence="1">
    <location>
        <begin position="12"/>
        <end position="32"/>
    </location>
</feature>
<organism evidence="2 3">
    <name type="scientific">Candidatus Yonathbacteria bacterium RIFCSPLOWO2_01_FULL_47_33b</name>
    <dbReference type="NCBI Taxonomy" id="1802727"/>
    <lineage>
        <taxon>Bacteria</taxon>
        <taxon>Candidatus Yonathiibacteriota</taxon>
    </lineage>
</organism>
<keyword evidence="1" id="KW-1133">Transmembrane helix</keyword>
<sequence length="153" mass="17698">MPLFLLYTVNKKHITILVILLLGLSIEIIFFIDRNKEKINEQPWKTILAIDYYGVSVDYPPNLTAQYLWREGIIIFFEGPIENNKMLRSRIMLLTNTKLEHHPDGVGSKRFENLPGGHTYANAAVYSGEKFVDFELYDLDESTANRIISSLKF</sequence>
<reference evidence="2 3" key="1">
    <citation type="journal article" date="2016" name="Nat. Commun.">
        <title>Thousands of microbial genomes shed light on interconnected biogeochemical processes in an aquifer system.</title>
        <authorList>
            <person name="Anantharaman K."/>
            <person name="Brown C.T."/>
            <person name="Hug L.A."/>
            <person name="Sharon I."/>
            <person name="Castelle C.J."/>
            <person name="Probst A.J."/>
            <person name="Thomas B.C."/>
            <person name="Singh A."/>
            <person name="Wilkins M.J."/>
            <person name="Karaoz U."/>
            <person name="Brodie E.L."/>
            <person name="Williams K.H."/>
            <person name="Hubbard S.S."/>
            <person name="Banfield J.F."/>
        </authorList>
    </citation>
    <scope>NUCLEOTIDE SEQUENCE [LARGE SCALE GENOMIC DNA]</scope>
</reference>
<evidence type="ECO:0000313" key="3">
    <source>
        <dbReference type="Proteomes" id="UP000177987"/>
    </source>
</evidence>
<evidence type="ECO:0000313" key="2">
    <source>
        <dbReference type="EMBL" id="OHA84314.1"/>
    </source>
</evidence>
<dbReference type="STRING" id="1802727.A2937_02140"/>
<comment type="caution">
    <text evidence="2">The sequence shown here is derived from an EMBL/GenBank/DDBJ whole genome shotgun (WGS) entry which is preliminary data.</text>
</comment>
<keyword evidence="1" id="KW-0812">Transmembrane</keyword>
<dbReference type="EMBL" id="MHUW01000002">
    <property type="protein sequence ID" value="OHA84314.1"/>
    <property type="molecule type" value="Genomic_DNA"/>
</dbReference>
<dbReference type="Proteomes" id="UP000177987">
    <property type="component" value="Unassembled WGS sequence"/>
</dbReference>
<proteinExistence type="predicted"/>